<dbReference type="EMBL" id="JAODAN010000010">
    <property type="protein sequence ID" value="KAK1921888.1"/>
    <property type="molecule type" value="Genomic_DNA"/>
</dbReference>
<feature type="region of interest" description="Disordered" evidence="1">
    <location>
        <begin position="47"/>
        <end position="66"/>
    </location>
</feature>
<gene>
    <name evidence="2" type="ORF">DB88DRAFT_499567</name>
</gene>
<dbReference type="Proteomes" id="UP001182556">
    <property type="component" value="Unassembled WGS sequence"/>
</dbReference>
<organism evidence="2 3">
    <name type="scientific">Papiliotrema laurentii</name>
    <name type="common">Cryptococcus laurentii</name>
    <dbReference type="NCBI Taxonomy" id="5418"/>
    <lineage>
        <taxon>Eukaryota</taxon>
        <taxon>Fungi</taxon>
        <taxon>Dikarya</taxon>
        <taxon>Basidiomycota</taxon>
        <taxon>Agaricomycotina</taxon>
        <taxon>Tremellomycetes</taxon>
        <taxon>Tremellales</taxon>
        <taxon>Rhynchogastremaceae</taxon>
        <taxon>Papiliotrema</taxon>
    </lineage>
</organism>
<protein>
    <submittedName>
        <fullName evidence="2">Uncharacterized protein</fullName>
    </submittedName>
</protein>
<feature type="region of interest" description="Disordered" evidence="1">
    <location>
        <begin position="106"/>
        <end position="169"/>
    </location>
</feature>
<evidence type="ECO:0000256" key="1">
    <source>
        <dbReference type="SAM" id="MobiDB-lite"/>
    </source>
</evidence>
<keyword evidence="3" id="KW-1185">Reference proteome</keyword>
<feature type="compositionally biased region" description="Low complexity" evidence="1">
    <location>
        <begin position="143"/>
        <end position="155"/>
    </location>
</feature>
<sequence>MSISQESSFSLDPLDGLRKNTKLTMPADYFTQSGANSAPKRSLGSRIKNWWNGKTPTSQTGTANSEAEAREAAQRALADRAAAWEQGLNQARLQAQSLNSYTAPSGNVSFLPGSQPGHFQNQSWTTPNQQSGGIRDTDSGYFTASDGTGAAAASGEVRGPGGSAVGSSDHGVEVTKVNGVPLVRVFCPTVGAGKVFAQTWTYTNPVSGNVEAISVKSQLSFKQDRQHNISVTDIGSAPPVSSQSVNNSLPDTAWNLHQVLHARPPFGDTAAYYSTKQGMDHIQVAETMHDRDQGQMRHWMMLDGQLQPGWEHVRAHQRMAKFAEYQPRIESAFNFDSAYPGQNARNLRVFTAAAVDMYETGRTEEQIEAGLREAASTRANVTLKPGTAAGGTFLSNNWNTNTFAQSKYSSHLAGISNIGQSQQMTQTFYNNMPETDRATFLTQEAWHRKDQDLDHWARMGVEPSTMRDPEKLVAWTRRQALGQVMQSVLEDYPTKLGLDDVRLQDACSTFVDEILVGNNVSEAHTRLESNLKAHGFTKKGEGRSWFGGFGSTPSDAGIGSGFMSGVRTFLPALGNSVLKMGVETIAKQLMSNIGGTGS</sequence>
<evidence type="ECO:0000313" key="3">
    <source>
        <dbReference type="Proteomes" id="UP001182556"/>
    </source>
</evidence>
<proteinExistence type="predicted"/>
<feature type="compositionally biased region" description="Polar residues" evidence="1">
    <location>
        <begin position="117"/>
        <end position="132"/>
    </location>
</feature>
<reference evidence="2" key="1">
    <citation type="submission" date="2023-02" db="EMBL/GenBank/DDBJ databases">
        <title>Identification and recombinant expression of a fungal hydrolase from Papiliotrema laurentii that hydrolyzes apple cutin and clears colloidal polyester polyurethane.</title>
        <authorList>
            <consortium name="DOE Joint Genome Institute"/>
            <person name="Roman V.A."/>
            <person name="Bojanowski C."/>
            <person name="Crable B.R."/>
            <person name="Wagner D.N."/>
            <person name="Hung C.S."/>
            <person name="Nadeau L.J."/>
            <person name="Schratz L."/>
            <person name="Haridas S."/>
            <person name="Pangilinan J."/>
            <person name="Lipzen A."/>
            <person name="Na H."/>
            <person name="Yan M."/>
            <person name="Ng V."/>
            <person name="Grigoriev I.V."/>
            <person name="Spatafora J.W."/>
            <person name="Barlow D."/>
            <person name="Biffinger J."/>
            <person name="Kelley-Loughnane N."/>
            <person name="Varaljay V.A."/>
            <person name="Crookes-Goodson W.J."/>
        </authorList>
    </citation>
    <scope>NUCLEOTIDE SEQUENCE</scope>
    <source>
        <strain evidence="2">5307AH</strain>
    </source>
</reference>
<accession>A0AAD9CWV7</accession>
<dbReference type="AlphaFoldDB" id="A0AAD9CWV7"/>
<comment type="caution">
    <text evidence="2">The sequence shown here is derived from an EMBL/GenBank/DDBJ whole genome shotgun (WGS) entry which is preliminary data.</text>
</comment>
<name>A0AAD9CWV7_PAPLA</name>
<evidence type="ECO:0000313" key="2">
    <source>
        <dbReference type="EMBL" id="KAK1921888.1"/>
    </source>
</evidence>
<feature type="compositionally biased region" description="Polar residues" evidence="1">
    <location>
        <begin position="52"/>
        <end position="62"/>
    </location>
</feature>